<dbReference type="HOGENOM" id="CLU_075053_9_3_10"/>
<feature type="domain" description="Cyclic nucleotide-binding" evidence="1">
    <location>
        <begin position="9"/>
        <end position="112"/>
    </location>
</feature>
<dbReference type="OrthoDB" id="680421at2"/>
<dbReference type="SUPFAM" id="SSF51206">
    <property type="entry name" value="cAMP-binding domain-like"/>
    <property type="match status" value="1"/>
</dbReference>
<keyword evidence="3" id="KW-1185">Reference proteome</keyword>
<reference evidence="3" key="2">
    <citation type="submission" date="2011-02" db="EMBL/GenBank/DDBJ databases">
        <title>The complete genome of Fluviicola taffensis DSM 16823.</title>
        <authorList>
            <consortium name="US DOE Joint Genome Institute (JGI-PGF)"/>
            <person name="Lucas S."/>
            <person name="Copeland A."/>
            <person name="Lapidus A."/>
            <person name="Bruce D."/>
            <person name="Goodwin L."/>
            <person name="Pitluck S."/>
            <person name="Kyrpides N."/>
            <person name="Mavromatis K."/>
            <person name="Ivanova N."/>
            <person name="Mikhailova N."/>
            <person name="Pagani I."/>
            <person name="Chertkov O."/>
            <person name="Detter J.C."/>
            <person name="Han C."/>
            <person name="Tapia R."/>
            <person name="Land M."/>
            <person name="Hauser L."/>
            <person name="Markowitz V."/>
            <person name="Cheng J.-F."/>
            <person name="Hugenholtz P."/>
            <person name="Woyke T."/>
            <person name="Wu D."/>
            <person name="Tindall B."/>
            <person name="Pomrenke H.G."/>
            <person name="Brambilla E."/>
            <person name="Klenk H.-P."/>
            <person name="Eisen J.A."/>
        </authorList>
    </citation>
    <scope>NUCLEOTIDE SEQUENCE [LARGE SCALE GENOMIC DNA]</scope>
    <source>
        <strain evidence="3">DSM 16823 / RW262 / RW262</strain>
    </source>
</reference>
<dbReference type="AlphaFoldDB" id="F2IGC6"/>
<dbReference type="eggNOG" id="COG0664">
    <property type="taxonomic scope" value="Bacteria"/>
</dbReference>
<sequence length="187" mass="21886">MNTDQLLDAITKLPVESKEALKACLSEVNYRKGHLLLRADKVESSMYFIRRGIVRGYSNQNDNEVTFWFGTEGQAVISMKSYVENLPGYENIELLEDCDLLELKTADLKRLFEEDLHIANWGRRFAEKELIKTEERLISRQFRTALERYQDLLRNHPDLIRRVQLGYIASYLGITQVSLSRIRSEIR</sequence>
<gene>
    <name evidence="2" type="ordered locus">Fluta_3826</name>
</gene>
<dbReference type="EMBL" id="CP002542">
    <property type="protein sequence ID" value="AEA45792.1"/>
    <property type="molecule type" value="Genomic_DNA"/>
</dbReference>
<dbReference type="Gene3D" id="2.60.120.10">
    <property type="entry name" value="Jelly Rolls"/>
    <property type="match status" value="1"/>
</dbReference>
<proteinExistence type="predicted"/>
<dbReference type="PROSITE" id="PS50042">
    <property type="entry name" value="CNMP_BINDING_3"/>
    <property type="match status" value="1"/>
</dbReference>
<dbReference type="InterPro" id="IPR000595">
    <property type="entry name" value="cNMP-bd_dom"/>
</dbReference>
<dbReference type="Proteomes" id="UP000007463">
    <property type="component" value="Chromosome"/>
</dbReference>
<evidence type="ECO:0000313" key="2">
    <source>
        <dbReference type="EMBL" id="AEA45792.1"/>
    </source>
</evidence>
<evidence type="ECO:0000259" key="1">
    <source>
        <dbReference type="PROSITE" id="PS50042"/>
    </source>
</evidence>
<reference evidence="2 3" key="1">
    <citation type="journal article" date="2011" name="Stand. Genomic Sci.">
        <title>Complete genome sequence of the gliding freshwater bacterium Fluviicola taffensis type strain (RW262).</title>
        <authorList>
            <person name="Woyke T."/>
            <person name="Chertkov O."/>
            <person name="Lapidus A."/>
            <person name="Nolan M."/>
            <person name="Lucas S."/>
            <person name="Del Rio T.G."/>
            <person name="Tice H."/>
            <person name="Cheng J.F."/>
            <person name="Tapia R."/>
            <person name="Han C."/>
            <person name="Goodwin L."/>
            <person name="Pitluck S."/>
            <person name="Liolios K."/>
            <person name="Pagani I."/>
            <person name="Ivanova N."/>
            <person name="Huntemann M."/>
            <person name="Mavromatis K."/>
            <person name="Mikhailova N."/>
            <person name="Pati A."/>
            <person name="Chen A."/>
            <person name="Palaniappan K."/>
            <person name="Land M."/>
            <person name="Hauser L."/>
            <person name="Brambilla E.M."/>
            <person name="Rohde M."/>
            <person name="Mwirichia R."/>
            <person name="Sikorski J."/>
            <person name="Tindall B.J."/>
            <person name="Goker M."/>
            <person name="Bristow J."/>
            <person name="Eisen J.A."/>
            <person name="Markowitz V."/>
            <person name="Hugenholtz P."/>
            <person name="Klenk H.P."/>
            <person name="Kyrpides N.C."/>
        </authorList>
    </citation>
    <scope>NUCLEOTIDE SEQUENCE [LARGE SCALE GENOMIC DNA]</scope>
    <source>
        <strain evidence="3">DSM 16823 / RW262 / RW262</strain>
    </source>
</reference>
<dbReference type="RefSeq" id="WP_013688550.1">
    <property type="nucleotide sequence ID" value="NC_015321.1"/>
</dbReference>
<dbReference type="Pfam" id="PF00027">
    <property type="entry name" value="cNMP_binding"/>
    <property type="match status" value="1"/>
</dbReference>
<name>F2IGC6_FLUTR</name>
<dbReference type="STRING" id="755732.Fluta_3826"/>
<dbReference type="KEGG" id="fte:Fluta_3826"/>
<protein>
    <submittedName>
        <fullName evidence="2">Putative transcriptional regulator, Crp/Fnr family</fullName>
    </submittedName>
</protein>
<evidence type="ECO:0000313" key="3">
    <source>
        <dbReference type="Proteomes" id="UP000007463"/>
    </source>
</evidence>
<dbReference type="InterPro" id="IPR014710">
    <property type="entry name" value="RmlC-like_jellyroll"/>
</dbReference>
<accession>F2IGC6</accession>
<dbReference type="InterPro" id="IPR018490">
    <property type="entry name" value="cNMP-bd_dom_sf"/>
</dbReference>
<organism evidence="2 3">
    <name type="scientific">Fluviicola taffensis (strain DSM 16823 / NCIMB 13979 / RW262)</name>
    <dbReference type="NCBI Taxonomy" id="755732"/>
    <lineage>
        <taxon>Bacteria</taxon>
        <taxon>Pseudomonadati</taxon>
        <taxon>Bacteroidota</taxon>
        <taxon>Flavobacteriia</taxon>
        <taxon>Flavobacteriales</taxon>
        <taxon>Crocinitomicaceae</taxon>
        <taxon>Fluviicola</taxon>
    </lineage>
</organism>